<protein>
    <submittedName>
        <fullName evidence="2">Uncharacterized protein</fullName>
    </submittedName>
</protein>
<name>A0A645HZ62_9ZZZZ</name>
<evidence type="ECO:0000256" key="1">
    <source>
        <dbReference type="SAM" id="MobiDB-lite"/>
    </source>
</evidence>
<evidence type="ECO:0000313" key="2">
    <source>
        <dbReference type="EMBL" id="MPN43479.1"/>
    </source>
</evidence>
<proteinExistence type="predicted"/>
<dbReference type="AlphaFoldDB" id="A0A645HZ62"/>
<reference evidence="2" key="1">
    <citation type="submission" date="2019-08" db="EMBL/GenBank/DDBJ databases">
        <authorList>
            <person name="Kucharzyk K."/>
            <person name="Murdoch R.W."/>
            <person name="Higgins S."/>
            <person name="Loffler F."/>
        </authorList>
    </citation>
    <scope>NUCLEOTIDE SEQUENCE</scope>
</reference>
<dbReference type="EMBL" id="VSSQ01101908">
    <property type="protein sequence ID" value="MPN43479.1"/>
    <property type="molecule type" value="Genomic_DNA"/>
</dbReference>
<gene>
    <name evidence="2" type="ORF">SDC9_191039</name>
</gene>
<organism evidence="2">
    <name type="scientific">bioreactor metagenome</name>
    <dbReference type="NCBI Taxonomy" id="1076179"/>
    <lineage>
        <taxon>unclassified sequences</taxon>
        <taxon>metagenomes</taxon>
        <taxon>ecological metagenomes</taxon>
    </lineage>
</organism>
<accession>A0A645HZ62</accession>
<feature type="region of interest" description="Disordered" evidence="1">
    <location>
        <begin position="24"/>
        <end position="44"/>
    </location>
</feature>
<comment type="caution">
    <text evidence="2">The sequence shown here is derived from an EMBL/GenBank/DDBJ whole genome shotgun (WGS) entry which is preliminary data.</text>
</comment>
<sequence>MLQRHPAVRLAGDTPAAAVALQVDGEDRRHGGKNDGAAGWPPDAVDLQSADGQATAADRLAGRLPAPVRGHQQASAVGIDLPGPRLRLATRVTGGARRLRVQGLGCRLLGGARRIGQGQRDAAGQDGDDG</sequence>